<gene>
    <name evidence="2" type="ORF">PROFUN_16854</name>
</gene>
<dbReference type="Proteomes" id="UP000241769">
    <property type="component" value="Unassembled WGS sequence"/>
</dbReference>
<evidence type="ECO:0000256" key="1">
    <source>
        <dbReference type="SAM" id="MobiDB-lite"/>
    </source>
</evidence>
<feature type="region of interest" description="Disordered" evidence="1">
    <location>
        <begin position="68"/>
        <end position="101"/>
    </location>
</feature>
<proteinExistence type="predicted"/>
<keyword evidence="3" id="KW-1185">Reference proteome</keyword>
<evidence type="ECO:0000313" key="2">
    <source>
        <dbReference type="EMBL" id="PRP73339.1"/>
    </source>
</evidence>
<comment type="caution">
    <text evidence="2">The sequence shown here is derived from an EMBL/GenBank/DDBJ whole genome shotgun (WGS) entry which is preliminary data.</text>
</comment>
<dbReference type="InParanoid" id="A0A2P6MNN5"/>
<name>A0A2P6MNN5_9EUKA</name>
<dbReference type="EMBL" id="MDYQ01000624">
    <property type="protein sequence ID" value="PRP73339.1"/>
    <property type="molecule type" value="Genomic_DNA"/>
</dbReference>
<reference evidence="2 3" key="1">
    <citation type="journal article" date="2018" name="Genome Biol. Evol.">
        <title>Multiple Roots of Fruiting Body Formation in Amoebozoa.</title>
        <authorList>
            <person name="Hillmann F."/>
            <person name="Forbes G."/>
            <person name="Novohradska S."/>
            <person name="Ferling I."/>
            <person name="Riege K."/>
            <person name="Groth M."/>
            <person name="Westermann M."/>
            <person name="Marz M."/>
            <person name="Spaller T."/>
            <person name="Winckler T."/>
            <person name="Schaap P."/>
            <person name="Glockner G."/>
        </authorList>
    </citation>
    <scope>NUCLEOTIDE SEQUENCE [LARGE SCALE GENOMIC DNA]</scope>
    <source>
        <strain evidence="2 3">Jena</strain>
    </source>
</reference>
<dbReference type="AlphaFoldDB" id="A0A2P6MNN5"/>
<evidence type="ECO:0000313" key="3">
    <source>
        <dbReference type="Proteomes" id="UP000241769"/>
    </source>
</evidence>
<protein>
    <submittedName>
        <fullName evidence="2">Uncharacterized protein</fullName>
    </submittedName>
</protein>
<accession>A0A2P6MNN5</accession>
<organism evidence="2 3">
    <name type="scientific">Planoprotostelium fungivorum</name>
    <dbReference type="NCBI Taxonomy" id="1890364"/>
    <lineage>
        <taxon>Eukaryota</taxon>
        <taxon>Amoebozoa</taxon>
        <taxon>Evosea</taxon>
        <taxon>Variosea</taxon>
        <taxon>Cavosteliida</taxon>
        <taxon>Cavosteliaceae</taxon>
        <taxon>Planoprotostelium</taxon>
    </lineage>
</organism>
<sequence>MKDDSLKCLIYQGPSFYQWRETLDVAPIDRSTPRAMVEVEAKGRVDSILYLYNENGNPKKDAVEILRNEGSPVDESEGRSRRSNTMEALLEDTDTHTIQTH</sequence>